<name>A0ABR7WFY5_9ACTN</name>
<dbReference type="EMBL" id="JACWMS010000004">
    <property type="protein sequence ID" value="MBD1321671.1"/>
    <property type="molecule type" value="Genomic_DNA"/>
</dbReference>
<dbReference type="Proteomes" id="UP000602395">
    <property type="component" value="Unassembled WGS sequence"/>
</dbReference>
<protein>
    <submittedName>
        <fullName evidence="1">Uncharacterized protein</fullName>
    </submittedName>
</protein>
<proteinExistence type="predicted"/>
<accession>A0ABR7WFY5</accession>
<dbReference type="RefSeq" id="WP_190268186.1">
    <property type="nucleotide sequence ID" value="NZ_BAABAD010000002.1"/>
</dbReference>
<evidence type="ECO:0000313" key="1">
    <source>
        <dbReference type="EMBL" id="MBD1321671.1"/>
    </source>
</evidence>
<comment type="caution">
    <text evidence="1">The sequence shown here is derived from an EMBL/GenBank/DDBJ whole genome shotgun (WGS) entry which is preliminary data.</text>
</comment>
<sequence length="150" mass="16096">MSGRVTRLPEDVAELVDRVPDSDLAPCMYFLAITVLSGVDVADSAELATALTELRERGSVSAGHRLEVGSRLAQLEQRAFIAGRRGDDEARDRAFFQARAVNCLVHVVGAGSGAVIAREPRDRLREAAYEAAIAFRGTPAVVSVLNRYAG</sequence>
<reference evidence="1 2" key="1">
    <citation type="submission" date="2020-09" db="EMBL/GenBank/DDBJ databases">
        <title>Novel species in genus Gordonia.</title>
        <authorList>
            <person name="Zhang G."/>
        </authorList>
    </citation>
    <scope>NUCLEOTIDE SEQUENCE [LARGE SCALE GENOMIC DNA]</scope>
    <source>
        <strain evidence="1 2">ON-33</strain>
    </source>
</reference>
<gene>
    <name evidence="1" type="ORF">IDF66_19005</name>
</gene>
<evidence type="ECO:0000313" key="2">
    <source>
        <dbReference type="Proteomes" id="UP000602395"/>
    </source>
</evidence>
<organism evidence="1 2">
    <name type="scientific">Gordonia hankookensis</name>
    <dbReference type="NCBI Taxonomy" id="589403"/>
    <lineage>
        <taxon>Bacteria</taxon>
        <taxon>Bacillati</taxon>
        <taxon>Actinomycetota</taxon>
        <taxon>Actinomycetes</taxon>
        <taxon>Mycobacteriales</taxon>
        <taxon>Gordoniaceae</taxon>
        <taxon>Gordonia</taxon>
    </lineage>
</organism>
<keyword evidence="2" id="KW-1185">Reference proteome</keyword>